<feature type="transmembrane region" description="Helical" evidence="7">
    <location>
        <begin position="43"/>
        <end position="64"/>
    </location>
</feature>
<organism evidence="8 9">
    <name type="scientific">Tegillarca granosa</name>
    <name type="common">Malaysian cockle</name>
    <name type="synonym">Anadara granosa</name>
    <dbReference type="NCBI Taxonomy" id="220873"/>
    <lineage>
        <taxon>Eukaryota</taxon>
        <taxon>Metazoa</taxon>
        <taxon>Spiralia</taxon>
        <taxon>Lophotrochozoa</taxon>
        <taxon>Mollusca</taxon>
        <taxon>Bivalvia</taxon>
        <taxon>Autobranchia</taxon>
        <taxon>Pteriomorphia</taxon>
        <taxon>Arcoida</taxon>
        <taxon>Arcoidea</taxon>
        <taxon>Arcidae</taxon>
        <taxon>Tegillarca</taxon>
    </lineage>
</organism>
<gene>
    <name evidence="8" type="ORF">KUTeg_000759</name>
</gene>
<comment type="subcellular location">
    <subcellularLocation>
        <location evidence="1 7">Cell membrane</location>
        <topology evidence="1 7">Multi-pass membrane protein</topology>
    </subcellularLocation>
</comment>
<evidence type="ECO:0000256" key="2">
    <source>
        <dbReference type="ARBA" id="ARBA00006364"/>
    </source>
</evidence>
<sequence>MKSTCCQGKCFNAALYTTLLIVIILQLLSVLERQVFDFLGFMWAPIIANFFQIICVIIGGFGTYQYRPKFIAVYSTWTLMYLGWNIFMICLYLEVGILNRNEHLNILNIGTKNKSWWLEHGIGCKITNTSWQISPTETEASRPIPPEDVVEGCLLDYYYVEVIHAAVQCLLAIIGFVFSCVNIYSFGIEDESCKYLTQTSTYSRPPKLNREFSSSTAKYQPVAMRDSWCLPTYVSYTGSLEWSSQVHARSKSGIISDGGGALSHPVSTESVNASITYSDETAEI</sequence>
<dbReference type="InterPro" id="IPR008516">
    <property type="entry name" value="Na/K-Atpase_Interacting"/>
</dbReference>
<comment type="caution">
    <text evidence="8">The sequence shown here is derived from an EMBL/GenBank/DDBJ whole genome shotgun (WGS) entry which is preliminary data.</text>
</comment>
<comment type="similarity">
    <text evidence="2 7">Belongs to the NKAIN family.</text>
</comment>
<keyword evidence="5 7" id="KW-1133">Transmembrane helix</keyword>
<dbReference type="EMBL" id="JARBDR010000018">
    <property type="protein sequence ID" value="KAJ8322288.1"/>
    <property type="molecule type" value="Genomic_DNA"/>
</dbReference>
<name>A0ABQ9G2T5_TEGGR</name>
<evidence type="ECO:0000256" key="3">
    <source>
        <dbReference type="ARBA" id="ARBA00022475"/>
    </source>
</evidence>
<keyword evidence="9" id="KW-1185">Reference proteome</keyword>
<evidence type="ECO:0000313" key="8">
    <source>
        <dbReference type="EMBL" id="KAJ8322288.1"/>
    </source>
</evidence>
<evidence type="ECO:0000256" key="6">
    <source>
        <dbReference type="ARBA" id="ARBA00023136"/>
    </source>
</evidence>
<dbReference type="PANTHER" id="PTHR13084:SF6">
    <property type="entry name" value="SODIUM_POTASSIUM-TRANSPORTING ATPASE SUBUNIT BETA-1-INTERACTING PROTEIN"/>
    <property type="match status" value="1"/>
</dbReference>
<feature type="transmembrane region" description="Helical" evidence="7">
    <location>
        <begin position="71"/>
        <end position="95"/>
    </location>
</feature>
<feature type="transmembrane region" description="Helical" evidence="7">
    <location>
        <begin position="12"/>
        <end position="31"/>
    </location>
</feature>
<keyword evidence="6 7" id="KW-0472">Membrane</keyword>
<protein>
    <recommendedName>
        <fullName evidence="7">Sodium/potassium-transporting ATPase subunit beta-1-interacting protein</fullName>
        <shortName evidence="7">Na(+)/K(+)-transporting ATPase subunit beta-1-interacting protein</shortName>
    </recommendedName>
</protein>
<evidence type="ECO:0000313" key="9">
    <source>
        <dbReference type="Proteomes" id="UP001217089"/>
    </source>
</evidence>
<dbReference type="Proteomes" id="UP001217089">
    <property type="component" value="Unassembled WGS sequence"/>
</dbReference>
<dbReference type="PANTHER" id="PTHR13084">
    <property type="entry name" value="T-CELL LYMPHOMA BREAKPOINT-ASSOCIATED TARGET 1-RELATED"/>
    <property type="match status" value="1"/>
</dbReference>
<dbReference type="Pfam" id="PF05640">
    <property type="entry name" value="NKAIN"/>
    <property type="match status" value="1"/>
</dbReference>
<evidence type="ECO:0000256" key="1">
    <source>
        <dbReference type="ARBA" id="ARBA00004651"/>
    </source>
</evidence>
<feature type="transmembrane region" description="Helical" evidence="7">
    <location>
        <begin position="162"/>
        <end position="184"/>
    </location>
</feature>
<evidence type="ECO:0000256" key="4">
    <source>
        <dbReference type="ARBA" id="ARBA00022692"/>
    </source>
</evidence>
<reference evidence="8 9" key="1">
    <citation type="submission" date="2022-12" db="EMBL/GenBank/DDBJ databases">
        <title>Chromosome-level genome of Tegillarca granosa.</title>
        <authorList>
            <person name="Kim J."/>
        </authorList>
    </citation>
    <scope>NUCLEOTIDE SEQUENCE [LARGE SCALE GENOMIC DNA]</scope>
    <source>
        <strain evidence="8">Teg-2019</strain>
        <tissue evidence="8">Adductor muscle</tissue>
    </source>
</reference>
<evidence type="ECO:0000256" key="7">
    <source>
        <dbReference type="RuleBase" id="RU368041"/>
    </source>
</evidence>
<evidence type="ECO:0000256" key="5">
    <source>
        <dbReference type="ARBA" id="ARBA00022989"/>
    </source>
</evidence>
<accession>A0ABQ9G2T5</accession>
<keyword evidence="3 7" id="KW-1003">Cell membrane</keyword>
<proteinExistence type="inferred from homology"/>
<keyword evidence="4 7" id="KW-0812">Transmembrane</keyword>